<evidence type="ECO:0000313" key="1">
    <source>
        <dbReference type="EMBL" id="ORA25160.1"/>
    </source>
</evidence>
<organism evidence="1 2">
    <name type="scientific">Mycobacterium aquaticum</name>
    <dbReference type="NCBI Taxonomy" id="1927124"/>
    <lineage>
        <taxon>Bacteria</taxon>
        <taxon>Bacillati</taxon>
        <taxon>Actinomycetota</taxon>
        <taxon>Actinomycetes</taxon>
        <taxon>Mycobacteriales</taxon>
        <taxon>Mycobacteriaceae</taxon>
        <taxon>Mycobacterium</taxon>
    </lineage>
</organism>
<dbReference type="OrthoDB" id="3400075at2"/>
<evidence type="ECO:0000313" key="2">
    <source>
        <dbReference type="Proteomes" id="UP000192448"/>
    </source>
</evidence>
<proteinExistence type="predicted"/>
<evidence type="ECO:0008006" key="3">
    <source>
        <dbReference type="Google" id="ProtNLM"/>
    </source>
</evidence>
<keyword evidence="2" id="KW-1185">Reference proteome</keyword>
<gene>
    <name evidence="1" type="ORF">BST13_33090</name>
</gene>
<sequence length="1767" mass="183498">MPDYSLGRAHGKIEIDYDGGGARAAAKDLDSVTASSTAADKSLTKTQKTLKDTDREFDSAGGAAQGYSTRLNDVRQASADVDEAQRRLNSTLLDGKATAEDIEDAYRHLDDAHKRHAKAIDAERDAHRALSDQMSAGQKVMSGLSNIIPNLSRNLERLSTVQDDATDKASGLAQALGVAAKAVAWLGPEGKAASAGLLLASEGIEKVSSSARSGGSAIGDFVKDLAGLELAVGKIGGLALGLPSLGGLAGLGGAAGVQGIINVVDAAKQLSGALGLLPAVVAGVGFSMSTLEVAFHGVGDALKDMMADDPKKFLEDIKDMGPVAAQAMLSIAEFRDEFKLAGAAVQDSFFTKVADDIKPLIQTWLPLVSGGMAKIAGIFGDAAHELAGLLETPAAAQAFSAFIENISAGLQAMQPAIKPLFGIFEQLTVIGSSFFEQIGGAISNTLTVMVGMLGQATADGSFQAWIQSAIDGFGHLVDAVINVSQAFGTIMTIAENFGGGGLLGWLDQMAIALNNWTQSEEGQKALTDFFSAVREATDAFLPLLGPLVSGLSSLVTAFVKLGVATAPGWQDFFNMFAQSMQELAPQIVAIGPALNQFLYNMGVALVNIVRQVGPKLPDLFNTLSNAFSTLLPQIGPLVDIFLDLAQRVGPQLPKLFEAVTAAIEALLPYVPVVVDLFRNLVSAITLGIEVFAGIVKGIRGFIEWCDKLVSAIPDAFGSIEKWFTGLIDKAPGWGQSIIRGLIQGLKEATGLGMLHDALKGIVDGIAGWFQSSPAKWGPFSGDGYTKIRGQKMVSDMADGMASAQGAVAAAARTTAETTSAALGVGGGAPAAGGADSLGGALLPPHIAGADNSVLSAYLRHQFSDTRGLKGLAKDLGAMLEAAQSGFDLVTQNLAAPMFQALGLIPGMNTKPWVKMTPEQIAAQQQNELQRDALKGKKKGPTWADVFGASSGGIGNAAGGVRKTGVNTPLGLTASSSKADIQKAIIAAGRGRGMNDAAIQTALAVAAAESGFNPTISGGIQGSAGLVSGLYQQSPSSGWGTLEQVNDPNYAINAFYDAFAKQLEKNPTDPLLAAVLTQNPQLGSGAKGSSYWKDVSAQLGLGSQILATEGKGVKGPGWAQVTGTKEPQTTGTGAPLFTAEGPEFYDRAFAHNRQFAKPSATNYQTQLSPDQEQVFRDWVAKNGVPFNPNETITDYDMRGYWQAMTAGQVEAWTKGSHFPDLFKTPYDTTFSAESQYATTDNPFKWQGDNLVDTRNGQLVFGQPAPAARAPVIPTTGLPDAHGAHTQIAQIAAIAKDKFGLQLTSGKDDHAVDKGWHPRGQAGDFSNGTANTPQMRAFAQYMADNFGSLLEELIYSDPGFADNIKSGKPAPGTSVYDAPTLAGHRNHVHIALKDEMAAAFQQAAGVAPAPGKRGGGIGGSVGAGNGLVLPSGKSLDDLLDTSDKNLSVNDQLLQAYLQGNPELAAQINAAKTPGASDDAVLSALTGIDSTITDLKTQDAVGNKNTIDALEATQNQIAKDAGFQQGQSALSTAQSIVSGASNAVSAVFQVISSGLDAMSATQDIADRLVYGVRNTEDVMKLVDDVQKYITLAANIATATGSILSTIGGLVGAGSSGDPSGGAAGASMALSSAGQIAQLIGAALQGVNMAIDFGQQLYHIAGTYVGRFLSQLTAGIGGTPLMGDVRFLLNKNTGQLITYSEDNPGNKNSLNVPTWLNQTYDYRGGQNPNPQVNTQWNIYAGPGQSPGEMLNETMWMVNTQGTTGAMAATNF</sequence>
<dbReference type="Proteomes" id="UP000192448">
    <property type="component" value="Unassembled WGS sequence"/>
</dbReference>
<dbReference type="STRING" id="1927124.BST13_33090"/>
<name>A0A1X0A523_9MYCO</name>
<dbReference type="RefSeq" id="WP_083169735.1">
    <property type="nucleotide sequence ID" value="NZ_MVHF01000054.1"/>
</dbReference>
<reference evidence="1 2" key="1">
    <citation type="submission" date="2017-02" db="EMBL/GenBank/DDBJ databases">
        <title>The new phylogeny of genus Mycobacterium.</title>
        <authorList>
            <person name="Tortoli E."/>
            <person name="Trovato A."/>
            <person name="Cirillo D.M."/>
        </authorList>
    </citation>
    <scope>NUCLEOTIDE SEQUENCE [LARGE SCALE GENOMIC DNA]</scope>
    <source>
        <strain evidence="1 2">RW6</strain>
    </source>
</reference>
<protein>
    <recommendedName>
        <fullName evidence="3">Tape measure protein</fullName>
    </recommendedName>
</protein>
<comment type="caution">
    <text evidence="1">The sequence shown here is derived from an EMBL/GenBank/DDBJ whole genome shotgun (WGS) entry which is preliminary data.</text>
</comment>
<accession>A0A1X0A523</accession>
<dbReference type="EMBL" id="MVHF01000054">
    <property type="protein sequence ID" value="ORA25160.1"/>
    <property type="molecule type" value="Genomic_DNA"/>
</dbReference>